<evidence type="ECO:0000256" key="1">
    <source>
        <dbReference type="SAM" id="Phobius"/>
    </source>
</evidence>
<name>A0A2T0PVZ6_9ACTN</name>
<feature type="transmembrane region" description="Helical" evidence="1">
    <location>
        <begin position="37"/>
        <end position="59"/>
    </location>
</feature>
<proteinExistence type="predicted"/>
<protein>
    <submittedName>
        <fullName evidence="2">Membrane protein YqaA with SNARE-associated domain</fullName>
    </submittedName>
</protein>
<dbReference type="Proteomes" id="UP000237846">
    <property type="component" value="Unassembled WGS sequence"/>
</dbReference>
<keyword evidence="1" id="KW-0812">Transmembrane</keyword>
<sequence>MLEIAGTFVYGAAAALVPLLAVEGYVVVMGAVVDPALLVPLALAVGAGQVVGKLAYYYVGRGVLRLPWLRRKAERPGRWTERVDRWREAAHGRPVWTGGLMLLSAFAGLPPLMVTSVLAGSVRMHVGWFVAVCMVGRTARFALLLFAPGMAAQTLGVLPGG</sequence>
<keyword evidence="1" id="KW-1133">Transmembrane helix</keyword>
<dbReference type="AlphaFoldDB" id="A0A2T0PVZ6"/>
<keyword evidence="3" id="KW-1185">Reference proteome</keyword>
<reference evidence="2 3" key="1">
    <citation type="submission" date="2018-03" db="EMBL/GenBank/DDBJ databases">
        <title>Genomic Encyclopedia of Archaeal and Bacterial Type Strains, Phase II (KMG-II): from individual species to whole genera.</title>
        <authorList>
            <person name="Goeker M."/>
        </authorList>
    </citation>
    <scope>NUCLEOTIDE SEQUENCE [LARGE SCALE GENOMIC DNA]</scope>
    <source>
        <strain evidence="2 3">DSM 45601</strain>
    </source>
</reference>
<feature type="transmembrane region" description="Helical" evidence="1">
    <location>
        <begin position="95"/>
        <end position="114"/>
    </location>
</feature>
<keyword evidence="1" id="KW-0472">Membrane</keyword>
<dbReference type="EMBL" id="PVZC01000009">
    <property type="protein sequence ID" value="PRX95528.1"/>
    <property type="molecule type" value="Genomic_DNA"/>
</dbReference>
<evidence type="ECO:0000313" key="3">
    <source>
        <dbReference type="Proteomes" id="UP000237846"/>
    </source>
</evidence>
<gene>
    <name evidence="2" type="ORF">CLV72_109137</name>
</gene>
<feature type="transmembrane region" description="Helical" evidence="1">
    <location>
        <begin position="7"/>
        <end position="31"/>
    </location>
</feature>
<comment type="caution">
    <text evidence="2">The sequence shown here is derived from an EMBL/GenBank/DDBJ whole genome shotgun (WGS) entry which is preliminary data.</text>
</comment>
<dbReference type="RefSeq" id="WP_106251670.1">
    <property type="nucleotide sequence ID" value="NZ_PVZC01000009.1"/>
</dbReference>
<dbReference type="OrthoDB" id="3700600at2"/>
<organism evidence="2 3">
    <name type="scientific">Allonocardiopsis opalescens</name>
    <dbReference type="NCBI Taxonomy" id="1144618"/>
    <lineage>
        <taxon>Bacteria</taxon>
        <taxon>Bacillati</taxon>
        <taxon>Actinomycetota</taxon>
        <taxon>Actinomycetes</taxon>
        <taxon>Streptosporangiales</taxon>
        <taxon>Allonocardiopsis</taxon>
    </lineage>
</organism>
<evidence type="ECO:0000313" key="2">
    <source>
        <dbReference type="EMBL" id="PRX95528.1"/>
    </source>
</evidence>
<feature type="transmembrane region" description="Helical" evidence="1">
    <location>
        <begin position="126"/>
        <end position="146"/>
    </location>
</feature>
<accession>A0A2T0PVZ6</accession>